<dbReference type="HAMAP" id="MF_00765">
    <property type="entry name" value="DarP"/>
    <property type="match status" value="1"/>
</dbReference>
<sequence>MTDYTDDNEEYSGPSKSELKRQAEYLQDLGKELTELGPETLAKIPLPDVILAELQEFHKMRSFGAKRRQLQLIGKYMRSLDGNQVRLAIDRAKGNDKAAVAALHKSERLRDALIAQDEALTKFIADFPEVDVQLVRQLIRNARKEAQNNKPPKASRELYRLVHNMVLPPLILEVKEEEEDTDE</sequence>
<gene>
    <name evidence="5" type="primary">darP</name>
    <name evidence="6" type="ORF">ADH67_12960</name>
</gene>
<dbReference type="GO" id="GO:1902626">
    <property type="term" value="P:assembly of large subunit precursor of preribosome"/>
    <property type="evidence" value="ECO:0007669"/>
    <property type="project" value="UniProtKB-UniRule"/>
</dbReference>
<dbReference type="SUPFAM" id="SSF158710">
    <property type="entry name" value="PSPTO4464-like"/>
    <property type="match status" value="1"/>
</dbReference>
<comment type="subcellular location">
    <subcellularLocation>
        <location evidence="5">Cytoplasm</location>
    </subcellularLocation>
    <text evidence="5">Associates with late stage pre-50S ribosomal subunits.</text>
</comment>
<dbReference type="GO" id="GO:0019843">
    <property type="term" value="F:rRNA binding"/>
    <property type="evidence" value="ECO:0007669"/>
    <property type="project" value="UniProtKB-UniRule"/>
</dbReference>
<dbReference type="GO" id="GO:0005829">
    <property type="term" value="C:cytosol"/>
    <property type="evidence" value="ECO:0007669"/>
    <property type="project" value="TreeGrafter"/>
</dbReference>
<comment type="function">
    <text evidence="5">Member of a network of 50S ribosomal subunit biogenesis factors which assembles along the 30S-50S interface, preventing incorrect 23S rRNA structures from forming. Promotes peptidyl transferase center (PTC) maturation.</text>
</comment>
<evidence type="ECO:0000256" key="1">
    <source>
        <dbReference type="ARBA" id="ARBA00022490"/>
    </source>
</evidence>
<organism evidence="6 7">
    <name type="scientific">Turicimonas muris</name>
    <dbReference type="NCBI Taxonomy" id="1796652"/>
    <lineage>
        <taxon>Bacteria</taxon>
        <taxon>Pseudomonadati</taxon>
        <taxon>Pseudomonadota</taxon>
        <taxon>Betaproteobacteria</taxon>
        <taxon>Burkholderiales</taxon>
        <taxon>Sutterellaceae</taxon>
        <taxon>Turicimonas</taxon>
    </lineage>
</organism>
<dbReference type="InterPro" id="IPR023153">
    <property type="entry name" value="DarP_sf"/>
</dbReference>
<dbReference type="InterPro" id="IPR006839">
    <property type="entry name" value="DarP"/>
</dbReference>
<evidence type="ECO:0000256" key="2">
    <source>
        <dbReference type="ARBA" id="ARBA00022517"/>
    </source>
</evidence>
<keyword evidence="4 5" id="KW-0694">RNA-binding</keyword>
<accession>A0A227KCL5</accession>
<dbReference type="PANTHER" id="PTHR38101:SF1">
    <property type="entry name" value="UPF0307 PROTEIN YJGA"/>
    <property type="match status" value="1"/>
</dbReference>
<dbReference type="CDD" id="cd16331">
    <property type="entry name" value="YjgA-like"/>
    <property type="match status" value="1"/>
</dbReference>
<dbReference type="RefSeq" id="WP_066593545.1">
    <property type="nucleotide sequence ID" value="NZ_CP065313.1"/>
</dbReference>
<dbReference type="PIRSF" id="PIRSF016183">
    <property type="entry name" value="UCP016183"/>
    <property type="match status" value="1"/>
</dbReference>
<dbReference type="Gene3D" id="1.10.60.30">
    <property type="entry name" value="PSPTO4464-like domains"/>
    <property type="match status" value="2"/>
</dbReference>
<dbReference type="PANTHER" id="PTHR38101">
    <property type="entry name" value="UPF0307 PROTEIN YJGA"/>
    <property type="match status" value="1"/>
</dbReference>
<keyword evidence="1 5" id="KW-0963">Cytoplasm</keyword>
<dbReference type="Proteomes" id="UP000214610">
    <property type="component" value="Unassembled WGS sequence"/>
</dbReference>
<dbReference type="NCBIfam" id="NF003593">
    <property type="entry name" value="PRK05255.1-1"/>
    <property type="match status" value="1"/>
</dbReference>
<evidence type="ECO:0000256" key="5">
    <source>
        <dbReference type="HAMAP-Rule" id="MF_00765"/>
    </source>
</evidence>
<keyword evidence="2 5" id="KW-0690">Ribosome biogenesis</keyword>
<evidence type="ECO:0000256" key="3">
    <source>
        <dbReference type="ARBA" id="ARBA00022730"/>
    </source>
</evidence>
<dbReference type="GeneID" id="78361782"/>
<evidence type="ECO:0000313" key="7">
    <source>
        <dbReference type="Proteomes" id="UP000214610"/>
    </source>
</evidence>
<dbReference type="Pfam" id="PF04751">
    <property type="entry name" value="DarP"/>
    <property type="match status" value="1"/>
</dbReference>
<evidence type="ECO:0000256" key="4">
    <source>
        <dbReference type="ARBA" id="ARBA00022884"/>
    </source>
</evidence>
<dbReference type="GO" id="GO:0043022">
    <property type="term" value="F:ribosome binding"/>
    <property type="evidence" value="ECO:0007669"/>
    <property type="project" value="UniProtKB-UniRule"/>
</dbReference>
<protein>
    <recommendedName>
        <fullName evidence="5">Dual-action ribosomal maturation protein DarP</fullName>
    </recommendedName>
    <alternativeName>
        <fullName evidence="5">Large ribosomal subunit assembly factor DarP</fullName>
    </alternativeName>
</protein>
<evidence type="ECO:0000313" key="6">
    <source>
        <dbReference type="EMBL" id="OXE44182.1"/>
    </source>
</evidence>
<reference evidence="7" key="1">
    <citation type="submission" date="2017-05" db="EMBL/GenBank/DDBJ databases">
        <title>Improved OligoMM genomes.</title>
        <authorList>
            <person name="Garzetti D."/>
        </authorList>
    </citation>
    <scope>NUCLEOTIDE SEQUENCE [LARGE SCALE GENOMIC DNA]</scope>
    <source>
        <strain evidence="7">YL45</strain>
    </source>
</reference>
<dbReference type="AlphaFoldDB" id="A0A227KCL5"/>
<name>A0A227KCL5_9BURK</name>
<keyword evidence="7" id="KW-1185">Reference proteome</keyword>
<proteinExistence type="inferred from homology"/>
<comment type="caution">
    <text evidence="6">The sequence shown here is derived from an EMBL/GenBank/DDBJ whole genome shotgun (WGS) entry which is preliminary data.</text>
</comment>
<comment type="similarity">
    <text evidence="5">Belongs to the DarP family.</text>
</comment>
<keyword evidence="3 5" id="KW-0699">rRNA-binding</keyword>
<dbReference type="EMBL" id="NHMP01000016">
    <property type="protein sequence ID" value="OXE44182.1"/>
    <property type="molecule type" value="Genomic_DNA"/>
</dbReference>